<evidence type="ECO:0000313" key="2">
    <source>
        <dbReference type="EMBL" id="KAH7250824.1"/>
    </source>
</evidence>
<evidence type="ECO:0000259" key="1">
    <source>
        <dbReference type="Pfam" id="PF13472"/>
    </source>
</evidence>
<keyword evidence="2" id="KW-0378">Hydrolase</keyword>
<comment type="caution">
    <text evidence="2">The sequence shown here is derived from an EMBL/GenBank/DDBJ whole genome shotgun (WGS) entry which is preliminary data.</text>
</comment>
<dbReference type="InterPro" id="IPR013830">
    <property type="entry name" value="SGNH_hydro"/>
</dbReference>
<sequence>MLRQSIVLLSRRPSLFGTGASEISSTCTNVYSPSITQHGQFSTLTATKKPLRLMPVGGSVTYGVGSSDGNGYRQFLGDMLRADGYQVQFVGSRRSGSMTNGDNEGWRGYRIDQIDSKVRKWVSTLAPRVFTVNAGSNDCVQDFRMEALGLRMENMLEFLWQANPASVIILSTLLVNRDKDINSRVMDANDQFRKLTELKAREGKKIVLADMNNSRGPQLDDLVDGTHPNDYGYKKMAAIWFNAIRRAREKGFL</sequence>
<dbReference type="InterPro" id="IPR036514">
    <property type="entry name" value="SGNH_hydro_sf"/>
</dbReference>
<dbReference type="OrthoDB" id="6123at2759"/>
<dbReference type="SUPFAM" id="SSF52266">
    <property type="entry name" value="SGNH hydrolase"/>
    <property type="match status" value="1"/>
</dbReference>
<feature type="domain" description="SGNH hydrolase-type esterase" evidence="1">
    <location>
        <begin position="56"/>
        <end position="234"/>
    </location>
</feature>
<accession>A0A9P9H663</accession>
<dbReference type="GO" id="GO:0004622">
    <property type="term" value="F:phosphatidylcholine lysophospholipase activity"/>
    <property type="evidence" value="ECO:0007669"/>
    <property type="project" value="TreeGrafter"/>
</dbReference>
<name>A0A9P9H663_FUSSL</name>
<dbReference type="PANTHER" id="PTHR30383">
    <property type="entry name" value="THIOESTERASE 1/PROTEASE 1/LYSOPHOSPHOLIPASE L1"/>
    <property type="match status" value="1"/>
</dbReference>
<dbReference type="AlphaFoldDB" id="A0A9P9H663"/>
<dbReference type="Pfam" id="PF13472">
    <property type="entry name" value="Lipase_GDSL_2"/>
    <property type="match status" value="1"/>
</dbReference>
<protein>
    <submittedName>
        <fullName evidence="2">SGNH hydrolase-type esterase domain-containing protein</fullName>
    </submittedName>
</protein>
<dbReference type="InterPro" id="IPR051532">
    <property type="entry name" value="Ester_Hydrolysis_Enzymes"/>
</dbReference>
<keyword evidence="3" id="KW-1185">Reference proteome</keyword>
<dbReference type="Proteomes" id="UP000736672">
    <property type="component" value="Unassembled WGS sequence"/>
</dbReference>
<dbReference type="Gene3D" id="3.40.50.1110">
    <property type="entry name" value="SGNH hydrolase"/>
    <property type="match status" value="1"/>
</dbReference>
<dbReference type="PANTHER" id="PTHR30383:SF31">
    <property type="entry name" value="SGNH HYDROLASE-TYPE ESTERASE DOMAIN-CONTAINING PROTEIN-RELATED"/>
    <property type="match status" value="1"/>
</dbReference>
<reference evidence="2" key="1">
    <citation type="journal article" date="2021" name="Nat. Commun.">
        <title>Genetic determinants of endophytism in the Arabidopsis root mycobiome.</title>
        <authorList>
            <person name="Mesny F."/>
            <person name="Miyauchi S."/>
            <person name="Thiergart T."/>
            <person name="Pickel B."/>
            <person name="Atanasova L."/>
            <person name="Karlsson M."/>
            <person name="Huettel B."/>
            <person name="Barry K.W."/>
            <person name="Haridas S."/>
            <person name="Chen C."/>
            <person name="Bauer D."/>
            <person name="Andreopoulos W."/>
            <person name="Pangilinan J."/>
            <person name="LaButti K."/>
            <person name="Riley R."/>
            <person name="Lipzen A."/>
            <person name="Clum A."/>
            <person name="Drula E."/>
            <person name="Henrissat B."/>
            <person name="Kohler A."/>
            <person name="Grigoriev I.V."/>
            <person name="Martin F.M."/>
            <person name="Hacquard S."/>
        </authorList>
    </citation>
    <scope>NUCLEOTIDE SEQUENCE</scope>
    <source>
        <strain evidence="2">FSSC 5 MPI-SDFR-AT-0091</strain>
    </source>
</reference>
<proteinExistence type="predicted"/>
<dbReference type="EMBL" id="JAGTJS010000012">
    <property type="protein sequence ID" value="KAH7250824.1"/>
    <property type="molecule type" value="Genomic_DNA"/>
</dbReference>
<evidence type="ECO:0000313" key="3">
    <source>
        <dbReference type="Proteomes" id="UP000736672"/>
    </source>
</evidence>
<dbReference type="CDD" id="cd01833">
    <property type="entry name" value="XynB_like"/>
    <property type="match status" value="1"/>
</dbReference>
<gene>
    <name evidence="2" type="ORF">B0J15DRAFT_561379</name>
</gene>
<organism evidence="2 3">
    <name type="scientific">Fusarium solani</name>
    <name type="common">Filamentous fungus</name>
    <dbReference type="NCBI Taxonomy" id="169388"/>
    <lineage>
        <taxon>Eukaryota</taxon>
        <taxon>Fungi</taxon>
        <taxon>Dikarya</taxon>
        <taxon>Ascomycota</taxon>
        <taxon>Pezizomycotina</taxon>
        <taxon>Sordariomycetes</taxon>
        <taxon>Hypocreomycetidae</taxon>
        <taxon>Hypocreales</taxon>
        <taxon>Nectriaceae</taxon>
        <taxon>Fusarium</taxon>
        <taxon>Fusarium solani species complex</taxon>
    </lineage>
</organism>